<evidence type="ECO:0000256" key="4">
    <source>
        <dbReference type="ARBA" id="ARBA00023136"/>
    </source>
</evidence>
<accession>A0A1T4X0N6</accession>
<reference evidence="7" key="1">
    <citation type="submission" date="2017-02" db="EMBL/GenBank/DDBJ databases">
        <authorList>
            <person name="Varghese N."/>
            <person name="Submissions S."/>
        </authorList>
    </citation>
    <scope>NUCLEOTIDE SEQUENCE [LARGE SCALE GENOMIC DNA]</scope>
    <source>
        <strain evidence="7">ATCC 49788</strain>
    </source>
</reference>
<feature type="transmembrane region" description="Helical" evidence="5">
    <location>
        <begin position="21"/>
        <end position="40"/>
    </location>
</feature>
<keyword evidence="2 5" id="KW-0812">Transmembrane</keyword>
<keyword evidence="7" id="KW-1185">Reference proteome</keyword>
<evidence type="ECO:0000256" key="2">
    <source>
        <dbReference type="ARBA" id="ARBA00022692"/>
    </source>
</evidence>
<proteinExistence type="predicted"/>
<dbReference type="AlphaFoldDB" id="A0A1T4X0N6"/>
<organism evidence="6 7">
    <name type="scientific">Thiothrix eikelboomii</name>
    <dbReference type="NCBI Taxonomy" id="92487"/>
    <lineage>
        <taxon>Bacteria</taxon>
        <taxon>Pseudomonadati</taxon>
        <taxon>Pseudomonadota</taxon>
        <taxon>Gammaproteobacteria</taxon>
        <taxon>Thiotrichales</taxon>
        <taxon>Thiotrichaceae</taxon>
        <taxon>Thiothrix</taxon>
    </lineage>
</organism>
<protein>
    <recommendedName>
        <fullName evidence="8">Neutral zinc metallopeptidase</fullName>
    </recommendedName>
</protein>
<dbReference type="OrthoDB" id="9774900at2"/>
<evidence type="ECO:0000256" key="5">
    <source>
        <dbReference type="SAM" id="Phobius"/>
    </source>
</evidence>
<evidence type="ECO:0000256" key="3">
    <source>
        <dbReference type="ARBA" id="ARBA00022989"/>
    </source>
</evidence>
<keyword evidence="3 5" id="KW-1133">Transmembrane helix</keyword>
<evidence type="ECO:0000313" key="6">
    <source>
        <dbReference type="EMBL" id="SKA82987.1"/>
    </source>
</evidence>
<sequence length="280" mass="30709">MRWKSGRRSSNIEDRRTGMGAPAKVGGVGLILMLIIAWLMGADTMQLLGMAGSNLTATTMTVQEPTPEQQEDADFIAAVVAQTEDVWGPMFQAAGKTYQEPRLVLFSEQIDSACGYASAASGPFYCPADQKVYIDLSFFHELRRLGAPGDFARAYVIGHEIAHHVQNQLGTSNQVSRLQSQVSESDANALSVLLELQADCYAGVWAHHAQKNFNTLEAGDIEEGLQAAASIGDDRLQRMSGRRINPDAFTHGTSEQRVKWFKTGLQYGDMKRCDTFASIR</sequence>
<gene>
    <name evidence="6" type="ORF">SAMN02745130_02340</name>
</gene>
<evidence type="ECO:0000256" key="1">
    <source>
        <dbReference type="ARBA" id="ARBA00004167"/>
    </source>
</evidence>
<keyword evidence="4 5" id="KW-0472">Membrane</keyword>
<dbReference type="EMBL" id="FUYB01000011">
    <property type="protein sequence ID" value="SKA82987.1"/>
    <property type="molecule type" value="Genomic_DNA"/>
</dbReference>
<evidence type="ECO:0008006" key="8">
    <source>
        <dbReference type="Google" id="ProtNLM"/>
    </source>
</evidence>
<dbReference type="PANTHER" id="PTHR30168">
    <property type="entry name" value="PUTATIVE MEMBRANE PROTEIN YPFJ"/>
    <property type="match status" value="1"/>
</dbReference>
<name>A0A1T4X0N6_9GAMM</name>
<dbReference type="InterPro" id="IPR007343">
    <property type="entry name" value="Uncharacterised_pept_Zn_put"/>
</dbReference>
<evidence type="ECO:0000313" key="7">
    <source>
        <dbReference type="Proteomes" id="UP000190460"/>
    </source>
</evidence>
<dbReference type="GO" id="GO:0016020">
    <property type="term" value="C:membrane"/>
    <property type="evidence" value="ECO:0007669"/>
    <property type="project" value="UniProtKB-SubCell"/>
</dbReference>
<comment type="subcellular location">
    <subcellularLocation>
        <location evidence="1">Membrane</location>
        <topology evidence="1">Single-pass membrane protein</topology>
    </subcellularLocation>
</comment>
<dbReference type="Pfam" id="PF04228">
    <property type="entry name" value="Zn_peptidase"/>
    <property type="match status" value="1"/>
</dbReference>
<dbReference type="PANTHER" id="PTHR30168:SF0">
    <property type="entry name" value="INNER MEMBRANE PROTEIN"/>
    <property type="match status" value="1"/>
</dbReference>
<dbReference type="Proteomes" id="UP000190460">
    <property type="component" value="Unassembled WGS sequence"/>
</dbReference>
<dbReference type="RefSeq" id="WP_078922812.1">
    <property type="nucleotide sequence ID" value="NZ_FUYB01000011.1"/>
</dbReference>
<dbReference type="STRING" id="92487.SAMN02745130_02340"/>